<organism evidence="3 4">
    <name type="scientific">Ancylostoma ceylanicum</name>
    <dbReference type="NCBI Taxonomy" id="53326"/>
    <lineage>
        <taxon>Eukaryota</taxon>
        <taxon>Metazoa</taxon>
        <taxon>Ecdysozoa</taxon>
        <taxon>Nematoda</taxon>
        <taxon>Chromadorea</taxon>
        <taxon>Rhabditida</taxon>
        <taxon>Rhabditina</taxon>
        <taxon>Rhabditomorpha</taxon>
        <taxon>Strongyloidea</taxon>
        <taxon>Ancylostomatidae</taxon>
        <taxon>Ancylostomatinae</taxon>
        <taxon>Ancylostoma</taxon>
    </lineage>
</organism>
<dbReference type="Pfam" id="PF23003">
    <property type="entry name" value="Fn1_2"/>
    <property type="match status" value="1"/>
</dbReference>
<gene>
    <name evidence="3" type="primary">Acey_s0447.g1627</name>
    <name evidence="3" type="ORF">Y032_0447g1627</name>
</gene>
<feature type="domain" description="Abnormal cell migration protein 18-like fibronectin type I" evidence="2">
    <location>
        <begin position="16"/>
        <end position="87"/>
    </location>
</feature>
<accession>A0A016WYF4</accession>
<evidence type="ECO:0000256" key="1">
    <source>
        <dbReference type="SAM" id="SignalP"/>
    </source>
</evidence>
<keyword evidence="4" id="KW-1185">Reference proteome</keyword>
<comment type="caution">
    <text evidence="3">The sequence shown here is derived from an EMBL/GenBank/DDBJ whole genome shotgun (WGS) entry which is preliminary data.</text>
</comment>
<sequence length="120" mass="12861">MRAALVLLATAAASLCCEDNGVLFKDGQTWISGPFLKKCKQRTYTVSIGWQIEILACFTQDGAQIPTGESRTIGNTIYTCDKRQGGQVSLTSRSVSIAPSFSLNDITGNGKYVVPPLQGN</sequence>
<dbReference type="OrthoDB" id="5785512at2759"/>
<name>A0A016WYF4_9BILA</name>
<evidence type="ECO:0000259" key="2">
    <source>
        <dbReference type="Pfam" id="PF23003"/>
    </source>
</evidence>
<protein>
    <recommendedName>
        <fullName evidence="2">Abnormal cell migration protein 18-like fibronectin type I domain-containing protein</fullName>
    </recommendedName>
</protein>
<dbReference type="EMBL" id="JARK01000047">
    <property type="protein sequence ID" value="EYC44869.1"/>
    <property type="molecule type" value="Genomic_DNA"/>
</dbReference>
<feature type="chain" id="PRO_5001491774" description="Abnormal cell migration protein 18-like fibronectin type I domain-containing protein" evidence="1">
    <location>
        <begin position="17"/>
        <end position="120"/>
    </location>
</feature>
<reference evidence="4" key="1">
    <citation type="journal article" date="2015" name="Nat. Genet.">
        <title>The genome and transcriptome of the zoonotic hookworm Ancylostoma ceylanicum identify infection-specific gene families.</title>
        <authorList>
            <person name="Schwarz E.M."/>
            <person name="Hu Y."/>
            <person name="Antoshechkin I."/>
            <person name="Miller M.M."/>
            <person name="Sternberg P.W."/>
            <person name="Aroian R.V."/>
        </authorList>
    </citation>
    <scope>NUCLEOTIDE SEQUENCE</scope>
    <source>
        <strain evidence="4">HY135</strain>
    </source>
</reference>
<keyword evidence="1" id="KW-0732">Signal</keyword>
<dbReference type="Proteomes" id="UP000024635">
    <property type="component" value="Unassembled WGS sequence"/>
</dbReference>
<dbReference type="InterPro" id="IPR055119">
    <property type="entry name" value="Mig18_Fn1"/>
</dbReference>
<feature type="signal peptide" evidence="1">
    <location>
        <begin position="1"/>
        <end position="16"/>
    </location>
</feature>
<dbReference type="AlphaFoldDB" id="A0A016WYF4"/>
<proteinExistence type="predicted"/>
<evidence type="ECO:0000313" key="3">
    <source>
        <dbReference type="EMBL" id="EYC44869.1"/>
    </source>
</evidence>
<evidence type="ECO:0000313" key="4">
    <source>
        <dbReference type="Proteomes" id="UP000024635"/>
    </source>
</evidence>